<evidence type="ECO:0000256" key="1">
    <source>
        <dbReference type="ARBA" id="ARBA00022723"/>
    </source>
</evidence>
<feature type="region of interest" description="Disordered" evidence="5">
    <location>
        <begin position="202"/>
        <end position="241"/>
    </location>
</feature>
<proteinExistence type="predicted"/>
<evidence type="ECO:0000256" key="3">
    <source>
        <dbReference type="ARBA" id="ARBA00022833"/>
    </source>
</evidence>
<feature type="region of interest" description="Disordered" evidence="5">
    <location>
        <begin position="376"/>
        <end position="427"/>
    </location>
</feature>
<name>A0ABR3B5C6_PHYBL</name>
<dbReference type="SMART" id="SM00291">
    <property type="entry name" value="ZnF_ZZ"/>
    <property type="match status" value="1"/>
</dbReference>
<comment type="caution">
    <text evidence="8">The sequence shown here is derived from an EMBL/GenBank/DDBJ whole genome shotgun (WGS) entry which is preliminary data.</text>
</comment>
<evidence type="ECO:0000313" key="8">
    <source>
        <dbReference type="EMBL" id="KAL0090436.1"/>
    </source>
</evidence>
<feature type="domain" description="ZZ-type" evidence="6">
    <location>
        <begin position="493"/>
        <end position="553"/>
    </location>
</feature>
<feature type="compositionally biased region" description="Basic and acidic residues" evidence="5">
    <location>
        <begin position="292"/>
        <end position="303"/>
    </location>
</feature>
<dbReference type="SUPFAM" id="SSF46689">
    <property type="entry name" value="Homeodomain-like"/>
    <property type="match status" value="1"/>
</dbReference>
<feature type="compositionally biased region" description="Polar residues" evidence="5">
    <location>
        <begin position="418"/>
        <end position="427"/>
    </location>
</feature>
<sequence>MDSNSGPSHPSSPIAPFETPPNTTNESMDTSVDNSPNNEADQVAQNEENAKTAKENLEKNEDYRAVVKTLDVLRHQLKQALQDIESLHKLKKEALDDPFEFVAYLKQKDSRRRIPQLQKIVCVPDIDWRQYKYLPDSRLVQQAAALNALSQHSIGLHKPSVFRNILEIPYHPPPPSHPTSSAVRSMQRELNKASQILTQMPSRANSVSDFSDKESDDESMVQPSRYGKGMSKRRASVHQPKVEEPTAPLYRNIMAEDYNDKCQPSDYPTYSRANTPESTRQTLRYIEPRMSEELSLDSDDRSKLPTHNQPWSDEEQQRLEQLLEIYPDEPVQAQRFNKISSALGTRTARQVASRVQKYFIKLAKLGLPVPGRITIPPSCLPKPSRGSINGRGRGIGRIMKPKRQNSSNKPRSVARQPVRTSGSGYNSMVSGGITTTRISGAHYLTAQAPPTVFMSDDDDDDTTVKNMMLKVTNQKIRNGDSSIKEENTNEAVHEGYACDNCGIEPIVGVLYKCTVCDVSEEIDLCGQCMSIGTFSNDHHTPDHPFEAIRTPNALPYYADNDYASPEYLGEYSYLGY</sequence>
<dbReference type="InterPro" id="IPR009057">
    <property type="entry name" value="Homeodomain-like_sf"/>
</dbReference>
<evidence type="ECO:0000256" key="4">
    <source>
        <dbReference type="PROSITE-ProRule" id="PRU00228"/>
    </source>
</evidence>
<reference evidence="8 9" key="1">
    <citation type="submission" date="2024-04" db="EMBL/GenBank/DDBJ databases">
        <title>Symmetric and asymmetric DNA N6-adenine methylation regulates different biological responses in Mucorales.</title>
        <authorList>
            <consortium name="Lawrence Berkeley National Laboratory"/>
            <person name="Lax C."/>
            <person name="Mondo S.J."/>
            <person name="Osorio-Concepcion M."/>
            <person name="Muszewska A."/>
            <person name="Corrochano-Luque M."/>
            <person name="Gutierrez G."/>
            <person name="Riley R."/>
            <person name="Lipzen A."/>
            <person name="Guo J."/>
            <person name="Hundley H."/>
            <person name="Amirebrahimi M."/>
            <person name="Ng V."/>
            <person name="Lorenzo-Gutierrez D."/>
            <person name="Binder U."/>
            <person name="Yang J."/>
            <person name="Song Y."/>
            <person name="Canovas D."/>
            <person name="Navarro E."/>
            <person name="Freitag M."/>
            <person name="Gabaldon T."/>
            <person name="Grigoriev I.V."/>
            <person name="Corrochano L.M."/>
            <person name="Nicolas F.E."/>
            <person name="Garre V."/>
        </authorList>
    </citation>
    <scope>NUCLEOTIDE SEQUENCE [LARGE SCALE GENOMIC DNA]</scope>
    <source>
        <strain evidence="8 9">L51</strain>
    </source>
</reference>
<evidence type="ECO:0000256" key="2">
    <source>
        <dbReference type="ARBA" id="ARBA00022771"/>
    </source>
</evidence>
<feature type="region of interest" description="Disordered" evidence="5">
    <location>
        <begin position="1"/>
        <end position="57"/>
    </location>
</feature>
<dbReference type="InterPro" id="IPR017930">
    <property type="entry name" value="Myb_dom"/>
</dbReference>
<dbReference type="Proteomes" id="UP001448207">
    <property type="component" value="Unassembled WGS sequence"/>
</dbReference>
<dbReference type="Gene3D" id="3.30.60.90">
    <property type="match status" value="1"/>
</dbReference>
<feature type="compositionally biased region" description="Polar residues" evidence="5">
    <location>
        <begin position="1"/>
        <end position="11"/>
    </location>
</feature>
<dbReference type="Pfam" id="PF00569">
    <property type="entry name" value="ZZ"/>
    <property type="match status" value="1"/>
</dbReference>
<dbReference type="SUPFAM" id="SSF57850">
    <property type="entry name" value="RING/U-box"/>
    <property type="match status" value="1"/>
</dbReference>
<dbReference type="EMBL" id="JBCLYO010000004">
    <property type="protein sequence ID" value="KAL0090436.1"/>
    <property type="molecule type" value="Genomic_DNA"/>
</dbReference>
<keyword evidence="9" id="KW-1185">Reference proteome</keyword>
<dbReference type="InterPro" id="IPR037830">
    <property type="entry name" value="ZZZ3"/>
</dbReference>
<dbReference type="PROSITE" id="PS50135">
    <property type="entry name" value="ZF_ZZ_2"/>
    <property type="match status" value="1"/>
</dbReference>
<dbReference type="SMART" id="SM00717">
    <property type="entry name" value="SANT"/>
    <property type="match status" value="1"/>
</dbReference>
<protein>
    <submittedName>
        <fullName evidence="8">Homeodomain-like DNA binding domain-containing transcription factor</fullName>
    </submittedName>
</protein>
<dbReference type="InterPro" id="IPR043145">
    <property type="entry name" value="Znf_ZZ_sf"/>
</dbReference>
<feature type="domain" description="HTH myb-type" evidence="7">
    <location>
        <begin position="309"/>
        <end position="363"/>
    </location>
</feature>
<dbReference type="PANTHER" id="PTHR22705">
    <property type="entry name" value="ZINC FINGER, ZZ DOMAIN CONTAINING 3"/>
    <property type="match status" value="1"/>
</dbReference>
<dbReference type="InterPro" id="IPR000433">
    <property type="entry name" value="Znf_ZZ"/>
</dbReference>
<evidence type="ECO:0000259" key="6">
    <source>
        <dbReference type="PROSITE" id="PS50135"/>
    </source>
</evidence>
<feature type="compositionally biased region" description="Polar residues" evidence="5">
    <location>
        <begin position="20"/>
        <end position="47"/>
    </location>
</feature>
<feature type="region of interest" description="Disordered" evidence="5">
    <location>
        <begin position="292"/>
        <end position="313"/>
    </location>
</feature>
<dbReference type="CDD" id="cd00167">
    <property type="entry name" value="SANT"/>
    <property type="match status" value="1"/>
</dbReference>
<accession>A0ABR3B5C6</accession>
<keyword evidence="3" id="KW-0862">Zinc</keyword>
<keyword evidence="1" id="KW-0479">Metal-binding</keyword>
<dbReference type="Gene3D" id="1.10.10.60">
    <property type="entry name" value="Homeodomain-like"/>
    <property type="match status" value="1"/>
</dbReference>
<evidence type="ECO:0000256" key="5">
    <source>
        <dbReference type="SAM" id="MobiDB-lite"/>
    </source>
</evidence>
<keyword evidence="2 4" id="KW-0863">Zinc-finger</keyword>
<evidence type="ECO:0000313" key="9">
    <source>
        <dbReference type="Proteomes" id="UP001448207"/>
    </source>
</evidence>
<dbReference type="PANTHER" id="PTHR22705:SF0">
    <property type="entry name" value="ZZ-TYPE ZINC FINGER-CONTAINING PROTEIN 3"/>
    <property type="match status" value="1"/>
</dbReference>
<dbReference type="PROSITE" id="PS51294">
    <property type="entry name" value="HTH_MYB"/>
    <property type="match status" value="1"/>
</dbReference>
<dbReference type="InterPro" id="IPR001005">
    <property type="entry name" value="SANT/Myb"/>
</dbReference>
<gene>
    <name evidence="8" type="ORF">J3Q64DRAFT_1656882</name>
</gene>
<feature type="compositionally biased region" description="Basic and acidic residues" evidence="5">
    <location>
        <begin position="48"/>
        <end position="57"/>
    </location>
</feature>
<evidence type="ECO:0000259" key="7">
    <source>
        <dbReference type="PROSITE" id="PS51294"/>
    </source>
</evidence>
<dbReference type="CDD" id="cd02249">
    <property type="entry name" value="ZZ"/>
    <property type="match status" value="1"/>
</dbReference>
<dbReference type="Pfam" id="PF00249">
    <property type="entry name" value="Myb_DNA-binding"/>
    <property type="match status" value="1"/>
</dbReference>
<organism evidence="8 9">
    <name type="scientific">Phycomyces blakesleeanus</name>
    <dbReference type="NCBI Taxonomy" id="4837"/>
    <lineage>
        <taxon>Eukaryota</taxon>
        <taxon>Fungi</taxon>
        <taxon>Fungi incertae sedis</taxon>
        <taxon>Mucoromycota</taxon>
        <taxon>Mucoromycotina</taxon>
        <taxon>Mucoromycetes</taxon>
        <taxon>Mucorales</taxon>
        <taxon>Phycomycetaceae</taxon>
        <taxon>Phycomyces</taxon>
    </lineage>
</organism>